<evidence type="ECO:0000256" key="1">
    <source>
        <dbReference type="SAM" id="MobiDB-lite"/>
    </source>
</evidence>
<dbReference type="EMBL" id="CADCXU010031182">
    <property type="protein sequence ID" value="CAB0017318.1"/>
    <property type="molecule type" value="Genomic_DNA"/>
</dbReference>
<organism evidence="2 3">
    <name type="scientific">Nesidiocoris tenuis</name>
    <dbReference type="NCBI Taxonomy" id="355587"/>
    <lineage>
        <taxon>Eukaryota</taxon>
        <taxon>Metazoa</taxon>
        <taxon>Ecdysozoa</taxon>
        <taxon>Arthropoda</taxon>
        <taxon>Hexapoda</taxon>
        <taxon>Insecta</taxon>
        <taxon>Pterygota</taxon>
        <taxon>Neoptera</taxon>
        <taxon>Paraneoptera</taxon>
        <taxon>Hemiptera</taxon>
        <taxon>Heteroptera</taxon>
        <taxon>Panheteroptera</taxon>
        <taxon>Cimicomorpha</taxon>
        <taxon>Miridae</taxon>
        <taxon>Dicyphina</taxon>
        <taxon>Nesidiocoris</taxon>
    </lineage>
</organism>
<feature type="compositionally biased region" description="Low complexity" evidence="1">
    <location>
        <begin position="52"/>
        <end position="61"/>
    </location>
</feature>
<dbReference type="AlphaFoldDB" id="A0A6H5HM99"/>
<evidence type="ECO:0000313" key="3">
    <source>
        <dbReference type="Proteomes" id="UP000479000"/>
    </source>
</evidence>
<name>A0A6H5HM99_9HEMI</name>
<gene>
    <name evidence="2" type="ORF">NTEN_LOCUS21342</name>
</gene>
<feature type="region of interest" description="Disordered" evidence="1">
    <location>
        <begin position="39"/>
        <end position="61"/>
    </location>
</feature>
<evidence type="ECO:0000313" key="2">
    <source>
        <dbReference type="EMBL" id="CAB0017318.1"/>
    </source>
</evidence>
<dbReference type="Proteomes" id="UP000479000">
    <property type="component" value="Unassembled WGS sequence"/>
</dbReference>
<keyword evidence="3" id="KW-1185">Reference proteome</keyword>
<accession>A0A6H5HM99</accession>
<protein>
    <submittedName>
        <fullName evidence="2">Uncharacterized protein</fullName>
    </submittedName>
</protein>
<sequence>METSTQKHLTITMLFPEFEYLISIRRYRDYRTSVVALHAQTTRSSDEKNQNSSAASSSSSSSAASGLQLLGQWPQSSNSADQTRPPPRVGPVVLGQPSWKLTYLFLEDVLCPASVDKYPPMSRRADIAIARFKSEGRPFLSIPKMTNLSLQKPLDFVIESESEILIVVPDERQMKILDGGLGRWQISRTDPTNRKITEKIFQQEAMISVLLIRPNSS</sequence>
<proteinExistence type="predicted"/>
<reference evidence="2 3" key="1">
    <citation type="submission" date="2020-02" db="EMBL/GenBank/DDBJ databases">
        <authorList>
            <person name="Ferguson B K."/>
        </authorList>
    </citation>
    <scope>NUCLEOTIDE SEQUENCE [LARGE SCALE GENOMIC DNA]</scope>
</reference>